<dbReference type="InterPro" id="IPR008139">
    <property type="entry name" value="SaposinB_dom"/>
</dbReference>
<evidence type="ECO:0000256" key="2">
    <source>
        <dbReference type="ARBA" id="ARBA00023180"/>
    </source>
</evidence>
<dbReference type="EMBL" id="MU070021">
    <property type="protein sequence ID" value="KAF5830633.1"/>
    <property type="molecule type" value="Genomic_DNA"/>
</dbReference>
<keyword evidence="3" id="KW-0732">Signal</keyword>
<feature type="signal peptide" evidence="3">
    <location>
        <begin position="1"/>
        <end position="20"/>
    </location>
</feature>
<comment type="caution">
    <text evidence="5">The sequence shown here is derived from an EMBL/GenBank/DDBJ whole genome shotgun (WGS) entry which is preliminary data.</text>
</comment>
<protein>
    <recommendedName>
        <fullName evidence="4">Saposin B-type domain-containing protein</fullName>
    </recommendedName>
</protein>
<keyword evidence="2" id="KW-0325">Glycoprotein</keyword>
<dbReference type="PANTHER" id="PTHR11480">
    <property type="entry name" value="SAPOSIN-RELATED"/>
    <property type="match status" value="1"/>
</dbReference>
<dbReference type="SMART" id="SM00741">
    <property type="entry name" value="SapB"/>
    <property type="match status" value="3"/>
</dbReference>
<proteinExistence type="predicted"/>
<dbReference type="InterPro" id="IPR008138">
    <property type="entry name" value="SapB_2"/>
</dbReference>
<name>A0ABQ7G7Q8_DUNSA</name>
<accession>A0ABQ7G7Q8</accession>
<feature type="chain" id="PRO_5045042978" description="Saposin B-type domain-containing protein" evidence="3">
    <location>
        <begin position="21"/>
        <end position="392"/>
    </location>
</feature>
<dbReference type="PROSITE" id="PS50015">
    <property type="entry name" value="SAP_B"/>
    <property type="match status" value="2"/>
</dbReference>
<keyword evidence="6" id="KW-1185">Reference proteome</keyword>
<feature type="domain" description="Saposin B-type" evidence="4">
    <location>
        <begin position="240"/>
        <end position="280"/>
    </location>
</feature>
<evidence type="ECO:0000313" key="6">
    <source>
        <dbReference type="Proteomes" id="UP000815325"/>
    </source>
</evidence>
<dbReference type="Proteomes" id="UP000815325">
    <property type="component" value="Unassembled WGS sequence"/>
</dbReference>
<dbReference type="InterPro" id="IPR011001">
    <property type="entry name" value="Saposin-like"/>
</dbReference>
<keyword evidence="1" id="KW-1015">Disulfide bond</keyword>
<evidence type="ECO:0000259" key="4">
    <source>
        <dbReference type="PROSITE" id="PS50015"/>
    </source>
</evidence>
<dbReference type="Gene3D" id="1.10.225.10">
    <property type="entry name" value="Saposin-like"/>
    <property type="match status" value="3"/>
</dbReference>
<dbReference type="SUPFAM" id="SSF47862">
    <property type="entry name" value="Saposin"/>
    <property type="match status" value="3"/>
</dbReference>
<dbReference type="Pfam" id="PF03489">
    <property type="entry name" value="SapB_2"/>
    <property type="match status" value="1"/>
</dbReference>
<evidence type="ECO:0000313" key="5">
    <source>
        <dbReference type="EMBL" id="KAF5830633.1"/>
    </source>
</evidence>
<gene>
    <name evidence="5" type="ORF">DUNSADRAFT_14234</name>
</gene>
<feature type="domain" description="Saposin B-type" evidence="4">
    <location>
        <begin position="101"/>
        <end position="188"/>
    </location>
</feature>
<reference evidence="5" key="1">
    <citation type="submission" date="2017-08" db="EMBL/GenBank/DDBJ databases">
        <authorList>
            <person name="Polle J.E."/>
            <person name="Barry K."/>
            <person name="Cushman J."/>
            <person name="Schmutz J."/>
            <person name="Tran D."/>
            <person name="Hathwaick L.T."/>
            <person name="Yim W.C."/>
            <person name="Jenkins J."/>
            <person name="Mckie-Krisberg Z.M."/>
            <person name="Prochnik S."/>
            <person name="Lindquist E."/>
            <person name="Dockter R.B."/>
            <person name="Adam C."/>
            <person name="Molina H."/>
            <person name="Bunkerborg J."/>
            <person name="Jin E."/>
            <person name="Buchheim M."/>
            <person name="Magnuson J."/>
        </authorList>
    </citation>
    <scope>NUCLEOTIDE SEQUENCE</scope>
    <source>
        <strain evidence="5">CCAP 19/18</strain>
    </source>
</reference>
<sequence>MKLSMLLPFLSLLLVPLASASGECDVCKWGVRILSDSLCDQAVVENMVQTACSIIGTPDCHDTAEALVPVVIEWARENADPSMLCSAADALRQHKLLRARESTGCSMCQFVVSSVKLELEEKVLTPENVDKLKEKGYKVCDKLSQDSQDLSDSCHDLVDNYADLLIKFVDHLEPESSCAAVGLCTKEVLSRALPLQPLPAPLVRGMGALHARVQEKHNVLAVAPQELKESQMLCDNMGAATADSCKQYVDIYAPAVFAMAMGYLQAGPVCQAIQLCPPAASDKTSAAPKRPLLPGATWTLGLDKLKQRGEEVNQNEQKLMGLTKPMPKEADSQAEALKSVQQAIHEDQQQHVRETIMQQMNAQDQPHKRNKQCQRQVLFGLGGPGSENEMRL</sequence>
<organism evidence="5 6">
    <name type="scientific">Dunaliella salina</name>
    <name type="common">Green alga</name>
    <name type="synonym">Protococcus salinus</name>
    <dbReference type="NCBI Taxonomy" id="3046"/>
    <lineage>
        <taxon>Eukaryota</taxon>
        <taxon>Viridiplantae</taxon>
        <taxon>Chlorophyta</taxon>
        <taxon>core chlorophytes</taxon>
        <taxon>Chlorophyceae</taxon>
        <taxon>CS clade</taxon>
        <taxon>Chlamydomonadales</taxon>
        <taxon>Dunaliellaceae</taxon>
        <taxon>Dunaliella</taxon>
    </lineage>
</organism>
<dbReference type="InterPro" id="IPR051428">
    <property type="entry name" value="Sphingo_Act-Surfact_Prot"/>
</dbReference>
<evidence type="ECO:0000256" key="3">
    <source>
        <dbReference type="SAM" id="SignalP"/>
    </source>
</evidence>
<evidence type="ECO:0000256" key="1">
    <source>
        <dbReference type="ARBA" id="ARBA00023157"/>
    </source>
</evidence>